<name>A0A8S5QBY8_9CAUD</name>
<organism evidence="1">
    <name type="scientific">Siphoviridae sp. ctVii20</name>
    <dbReference type="NCBI Taxonomy" id="2825533"/>
    <lineage>
        <taxon>Viruses</taxon>
        <taxon>Duplodnaviria</taxon>
        <taxon>Heunggongvirae</taxon>
        <taxon>Uroviricota</taxon>
        <taxon>Caudoviricetes</taxon>
    </lineage>
</organism>
<dbReference type="EMBL" id="BK015631">
    <property type="protein sequence ID" value="DAE16814.1"/>
    <property type="molecule type" value="Genomic_DNA"/>
</dbReference>
<sequence>MKKLLRIAVASLCLLAAPLVTSNISPTFTATVQAMDMYQDPNGFADLHWGETLEAVQATHKTKFARYVSGTASYHIYIPDAHGSVYFSGPVTLCGVFNESKLYGIIIPFSKELLPERLKGMTKMWGAPKMYKNVYTWEGPFSLVLVADGPKAATVSIVQKQQNAKS</sequence>
<protein>
    <submittedName>
        <fullName evidence="1">Uncharacterized protein</fullName>
    </submittedName>
</protein>
<proteinExistence type="predicted"/>
<accession>A0A8S5QBY8</accession>
<evidence type="ECO:0000313" key="1">
    <source>
        <dbReference type="EMBL" id="DAE16814.1"/>
    </source>
</evidence>
<reference evidence="1" key="1">
    <citation type="journal article" date="2021" name="Proc. Natl. Acad. Sci. U.S.A.">
        <title>A Catalog of Tens of Thousands of Viruses from Human Metagenomes Reveals Hidden Associations with Chronic Diseases.</title>
        <authorList>
            <person name="Tisza M.J."/>
            <person name="Buck C.B."/>
        </authorList>
    </citation>
    <scope>NUCLEOTIDE SEQUENCE</scope>
    <source>
        <strain evidence="1">CtVii20</strain>
    </source>
</reference>